<reference evidence="2 3" key="1">
    <citation type="journal article" date="2021" name="Nat. Commun.">
        <title>Incipient diploidization of the medicinal plant Perilla within 10,000 years.</title>
        <authorList>
            <person name="Zhang Y."/>
            <person name="Shen Q."/>
            <person name="Leng L."/>
            <person name="Zhang D."/>
            <person name="Chen S."/>
            <person name="Shi Y."/>
            <person name="Ning Z."/>
            <person name="Chen S."/>
        </authorList>
    </citation>
    <scope>NUCLEOTIDE SEQUENCE [LARGE SCALE GENOMIC DNA]</scope>
    <source>
        <strain evidence="3">cv. PC099</strain>
    </source>
</reference>
<evidence type="ECO:0000313" key="3">
    <source>
        <dbReference type="Proteomes" id="UP001190926"/>
    </source>
</evidence>
<dbReference type="AlphaFoldDB" id="A0AAD4JM86"/>
<proteinExistence type="predicted"/>
<feature type="compositionally biased region" description="Polar residues" evidence="1">
    <location>
        <begin position="111"/>
        <end position="123"/>
    </location>
</feature>
<feature type="compositionally biased region" description="Basic and acidic residues" evidence="1">
    <location>
        <begin position="78"/>
        <end position="90"/>
    </location>
</feature>
<name>A0AAD4JM86_PERFH</name>
<dbReference type="Proteomes" id="UP001190926">
    <property type="component" value="Unassembled WGS sequence"/>
</dbReference>
<feature type="compositionally biased region" description="Basic and acidic residues" evidence="1">
    <location>
        <begin position="340"/>
        <end position="351"/>
    </location>
</feature>
<comment type="caution">
    <text evidence="2">The sequence shown here is derived from an EMBL/GenBank/DDBJ whole genome shotgun (WGS) entry which is preliminary data.</text>
</comment>
<accession>A0AAD4JM86</accession>
<feature type="region of interest" description="Disordered" evidence="1">
    <location>
        <begin position="238"/>
        <end position="270"/>
    </location>
</feature>
<dbReference type="InterPro" id="IPR007789">
    <property type="entry name" value="DUF688"/>
</dbReference>
<sequence length="664" mass="74813">MLLKNLMEDKQLNFDQPLLSVRRHGPSVTSQKRDNRRIDSYSHQVRHRLPTHVSELKSGPIRDPGAVPFLWEQSPGQPKEEAKPEIRNFDKPPIAPKLPPGRYRKAKQQDYRNVSQDTTGMNQAVNVPCISENKKQEVNVSCNSRTGPSNDESVRNIESSKDISEKKESSDSEDSDEAYVDALDTLSRAESSFLNCSMSGLSGLEDLDVKPSRSFSKDPQAREFMMDRFIPAAKAMASETPYAPKKQPVQLQIEQPKKTSNECKPSLRYGPSFAKRDDEYDQQANLSSVCGLLPRFCLKSSVCLINPVPAMSVRTRVPTSSANKVRPRSSSSGSYSEMENESRSDKTETKSIDQMQTDELDEDKAKLSSKNGHTTSTNRDATLPFLEHKEVLLVPEENMPVRIEVSGLQNRGLKTFQEFLDDRGRPNESNSGELVVEKTLYVDTVQKVKSPNLRPFSPNTQETEGVPKMLEEEDALRSRRTERMHATDSPHEDLKKFHTADRDEKLLPNAHRFGDCNIIPSIAKSTENRGMEKPQAFGEYQDSNRDSTNKDNLVANVQEAMESLEKQLPRAVTSDNSQQNHFGLPAPPPLPKSPSDSWLWRTLPSMTTKNPSLRPYLGAATNPESHCFKAPASDMKWETIVKTTKVQRRHMHYSEESLTTIPEA</sequence>
<dbReference type="PANTHER" id="PTHR33671">
    <property type="entry name" value="N-METHYLTRANSFERASE, PUTATIVE (DUF688)-RELATED"/>
    <property type="match status" value="1"/>
</dbReference>
<feature type="region of interest" description="Disordered" evidence="1">
    <location>
        <begin position="139"/>
        <end position="177"/>
    </location>
</feature>
<evidence type="ECO:0000256" key="1">
    <source>
        <dbReference type="SAM" id="MobiDB-lite"/>
    </source>
</evidence>
<evidence type="ECO:0000313" key="2">
    <source>
        <dbReference type="EMBL" id="KAH6836432.1"/>
    </source>
</evidence>
<feature type="region of interest" description="Disordered" evidence="1">
    <location>
        <begin position="315"/>
        <end position="379"/>
    </location>
</feature>
<feature type="compositionally biased region" description="Polar residues" evidence="1">
    <location>
        <begin position="368"/>
        <end position="379"/>
    </location>
</feature>
<feature type="region of interest" description="Disordered" evidence="1">
    <location>
        <begin position="575"/>
        <end position="595"/>
    </location>
</feature>
<gene>
    <name evidence="2" type="ORF">C2S53_016491</name>
</gene>
<feature type="compositionally biased region" description="Polar residues" evidence="1">
    <location>
        <begin position="139"/>
        <end position="151"/>
    </location>
</feature>
<dbReference type="PANTHER" id="PTHR33671:SF2">
    <property type="entry name" value="N-METHYLTRANSFERASE, PUTATIVE (DUF688)-RELATED"/>
    <property type="match status" value="1"/>
</dbReference>
<organism evidence="2 3">
    <name type="scientific">Perilla frutescens var. hirtella</name>
    <name type="common">Perilla citriodora</name>
    <name type="synonym">Perilla setoyensis</name>
    <dbReference type="NCBI Taxonomy" id="608512"/>
    <lineage>
        <taxon>Eukaryota</taxon>
        <taxon>Viridiplantae</taxon>
        <taxon>Streptophyta</taxon>
        <taxon>Embryophyta</taxon>
        <taxon>Tracheophyta</taxon>
        <taxon>Spermatophyta</taxon>
        <taxon>Magnoliopsida</taxon>
        <taxon>eudicotyledons</taxon>
        <taxon>Gunneridae</taxon>
        <taxon>Pentapetalae</taxon>
        <taxon>asterids</taxon>
        <taxon>lamiids</taxon>
        <taxon>Lamiales</taxon>
        <taxon>Lamiaceae</taxon>
        <taxon>Nepetoideae</taxon>
        <taxon>Elsholtzieae</taxon>
        <taxon>Perilla</taxon>
    </lineage>
</organism>
<feature type="compositionally biased region" description="Basic and acidic residues" evidence="1">
    <location>
        <begin position="152"/>
        <end position="170"/>
    </location>
</feature>
<feature type="region of interest" description="Disordered" evidence="1">
    <location>
        <begin position="66"/>
        <end position="123"/>
    </location>
</feature>
<protein>
    <submittedName>
        <fullName evidence="2">Uncharacterized protein</fullName>
    </submittedName>
</protein>
<dbReference type="EMBL" id="SDAM02000020">
    <property type="protein sequence ID" value="KAH6836432.1"/>
    <property type="molecule type" value="Genomic_DNA"/>
</dbReference>
<dbReference type="Pfam" id="PF05097">
    <property type="entry name" value="DUF688"/>
    <property type="match status" value="1"/>
</dbReference>
<keyword evidence="3" id="KW-1185">Reference proteome</keyword>